<dbReference type="EMBL" id="AP026978">
    <property type="protein sequence ID" value="BDU00097.1"/>
    <property type="molecule type" value="Genomic_DNA"/>
</dbReference>
<dbReference type="Pfam" id="PF13577">
    <property type="entry name" value="SnoaL_4"/>
    <property type="match status" value="1"/>
</dbReference>
<evidence type="ECO:0000259" key="1">
    <source>
        <dbReference type="Pfam" id="PF13577"/>
    </source>
</evidence>
<sequence>MEHRLAELEARLRVLEDEHEIRRLIASYGPLVDDGAADEVAALWTEDGVYDVDSGYLAGHDQISAMVRSEMHQGFIAGGCAHFLGPAHITVTEERATAVCHSLMVIHDSGVFRVHRATAHHWLLIRTVDGWRVQRRTSRILDGREFAHRLLSEGIRGKETVDRSGAAER</sequence>
<dbReference type="RefSeq" id="WP_281880338.1">
    <property type="nucleotide sequence ID" value="NZ_AP026976.1"/>
</dbReference>
<evidence type="ECO:0000313" key="2">
    <source>
        <dbReference type="EMBL" id="BDU00097.1"/>
    </source>
</evidence>
<dbReference type="InterPro" id="IPR037401">
    <property type="entry name" value="SnoaL-like"/>
</dbReference>
<gene>
    <name evidence="2" type="ORF">IFM12276_31250</name>
</gene>
<dbReference type="SUPFAM" id="SSF54427">
    <property type="entry name" value="NTF2-like"/>
    <property type="match status" value="1"/>
</dbReference>
<keyword evidence="3" id="KW-1185">Reference proteome</keyword>
<proteinExistence type="predicted"/>
<protein>
    <recommendedName>
        <fullName evidence="1">SnoaL-like domain-containing protein</fullName>
    </recommendedName>
</protein>
<dbReference type="CDD" id="cd00531">
    <property type="entry name" value="NTF2_like"/>
    <property type="match status" value="1"/>
</dbReference>
<evidence type="ECO:0000313" key="3">
    <source>
        <dbReference type="Proteomes" id="UP001317870"/>
    </source>
</evidence>
<dbReference type="Proteomes" id="UP001317870">
    <property type="component" value="Chromosome"/>
</dbReference>
<accession>A0ABN6U4F2</accession>
<feature type="domain" description="SnoaL-like" evidence="1">
    <location>
        <begin position="14"/>
        <end position="137"/>
    </location>
</feature>
<reference evidence="2 3" key="1">
    <citation type="submission" date="2022-11" db="EMBL/GenBank/DDBJ databases">
        <title>Genome Sequencing of Nocardia sp. ON39_IFM12276 and assembly.</title>
        <authorList>
            <person name="Shimojima M."/>
            <person name="Toyokawa M."/>
            <person name="Uesaka K."/>
        </authorList>
    </citation>
    <scope>NUCLEOTIDE SEQUENCE [LARGE SCALE GENOMIC DNA]</scope>
    <source>
        <strain evidence="2 3">IFM 12276</strain>
    </source>
</reference>
<organism evidence="2 3">
    <name type="scientific">Nocardia sputorum</name>
    <dbReference type="NCBI Taxonomy" id="2984338"/>
    <lineage>
        <taxon>Bacteria</taxon>
        <taxon>Bacillati</taxon>
        <taxon>Actinomycetota</taxon>
        <taxon>Actinomycetes</taxon>
        <taxon>Mycobacteriales</taxon>
        <taxon>Nocardiaceae</taxon>
        <taxon>Nocardia</taxon>
    </lineage>
</organism>
<name>A0ABN6U4F2_9NOCA</name>
<dbReference type="InterPro" id="IPR032710">
    <property type="entry name" value="NTF2-like_dom_sf"/>
</dbReference>
<dbReference type="Gene3D" id="3.10.450.50">
    <property type="match status" value="1"/>
</dbReference>